<name>A0A5C0AZ30_9BURK</name>
<proteinExistence type="predicted"/>
<feature type="domain" description="Aerobactin siderophore biosynthesis IucA/IucC-like C-terminal" evidence="1">
    <location>
        <begin position="91"/>
        <end position="209"/>
    </location>
</feature>
<accession>A0A5C0AZ30</accession>
<evidence type="ECO:0000259" key="1">
    <source>
        <dbReference type="Pfam" id="PF06276"/>
    </source>
</evidence>
<dbReference type="Pfam" id="PF06276">
    <property type="entry name" value="FhuF"/>
    <property type="match status" value="1"/>
</dbReference>
<dbReference type="OrthoDB" id="5870636at2"/>
<dbReference type="GO" id="GO:0051537">
    <property type="term" value="F:2 iron, 2 sulfur cluster binding"/>
    <property type="evidence" value="ECO:0007669"/>
    <property type="project" value="InterPro"/>
</dbReference>
<dbReference type="EMBL" id="CP043046">
    <property type="protein sequence ID" value="QEI07689.1"/>
    <property type="molecule type" value="Genomic_DNA"/>
</dbReference>
<dbReference type="InterPro" id="IPR024726">
    <property type="entry name" value="FhuF_C"/>
</dbReference>
<dbReference type="KEGG" id="pacr:FXN63_18985"/>
<sequence length="281" mass="31154">MIFRAARCKAETSRAETFRAELSAAQWAPLTGKLALALPEPGRESWESGNQSKGESLSALFDPTRCAALLDELGPRIGSPSRTITASMLGKRHSFLATGASLYAMSVYNRAFDLSPENTCVDVTHDGKLWRSHLRLRTLHTCAAPDDANARHAWRDTVIAQLFAQHLAPLWSSFCAVSRLAPRILWENMAVRVYSLYESRMPGDATPAQRARIDADFAYLVSEAPGTLFGLDHNPLARYFHSLTPTVDDEDGTRFRKTCCLYYKLPSGELCSTCPLLRKKG</sequence>
<dbReference type="Proteomes" id="UP000325161">
    <property type="component" value="Chromosome"/>
</dbReference>
<organism evidence="3 4">
    <name type="scientific">Pigmentiphaga aceris</name>
    <dbReference type="NCBI Taxonomy" id="1940612"/>
    <lineage>
        <taxon>Bacteria</taxon>
        <taxon>Pseudomonadati</taxon>
        <taxon>Pseudomonadota</taxon>
        <taxon>Betaproteobacteria</taxon>
        <taxon>Burkholderiales</taxon>
        <taxon>Alcaligenaceae</taxon>
        <taxon>Pigmentiphaga</taxon>
    </lineage>
</organism>
<dbReference type="InterPro" id="IPR022770">
    <property type="entry name" value="IucA/IucC-like_C"/>
</dbReference>
<dbReference type="Pfam" id="PF11575">
    <property type="entry name" value="FhuF_C"/>
    <property type="match status" value="1"/>
</dbReference>
<dbReference type="GO" id="GO:0003824">
    <property type="term" value="F:catalytic activity"/>
    <property type="evidence" value="ECO:0007669"/>
    <property type="project" value="UniProtKB-ARBA"/>
</dbReference>
<keyword evidence="4" id="KW-1185">Reference proteome</keyword>
<evidence type="ECO:0000313" key="3">
    <source>
        <dbReference type="EMBL" id="QEI07689.1"/>
    </source>
</evidence>
<feature type="domain" description="Ferric siderophore reductase C-terminal" evidence="2">
    <location>
        <begin position="256"/>
        <end position="276"/>
    </location>
</feature>
<dbReference type="AlphaFoldDB" id="A0A5C0AZ30"/>
<protein>
    <submittedName>
        <fullName evidence="3">Siderophore-iron reductase, Fe-S cluster protein</fullName>
    </submittedName>
</protein>
<evidence type="ECO:0000259" key="2">
    <source>
        <dbReference type="Pfam" id="PF11575"/>
    </source>
</evidence>
<reference evidence="3 4" key="1">
    <citation type="submission" date="2019-08" db="EMBL/GenBank/DDBJ databases">
        <title>Amphibian skin-associated Pigmentiphaga: genome sequence and occurrence across geography and hosts.</title>
        <authorList>
            <person name="Bletz M.C."/>
            <person name="Bunk B."/>
            <person name="Sproeer C."/>
            <person name="Biwer P."/>
            <person name="Reiter S."/>
            <person name="Rabemananjara F.C.E."/>
            <person name="Schulz S."/>
            <person name="Overmann J."/>
            <person name="Vences M."/>
        </authorList>
    </citation>
    <scope>NUCLEOTIDE SEQUENCE [LARGE SCALE GENOMIC DNA]</scope>
    <source>
        <strain evidence="3 4">Mada1488</strain>
    </source>
</reference>
<evidence type="ECO:0000313" key="4">
    <source>
        <dbReference type="Proteomes" id="UP000325161"/>
    </source>
</evidence>
<gene>
    <name evidence="3" type="ORF">FXN63_18985</name>
</gene>